<organism evidence="3 4">
    <name type="scientific">Corynebacterium frankenforstense DSM 45800</name>
    <dbReference type="NCBI Taxonomy" id="1437875"/>
    <lineage>
        <taxon>Bacteria</taxon>
        <taxon>Bacillati</taxon>
        <taxon>Actinomycetota</taxon>
        <taxon>Actinomycetes</taxon>
        <taxon>Mycobacteriales</taxon>
        <taxon>Corynebacteriaceae</taxon>
        <taxon>Corynebacterium</taxon>
    </lineage>
</organism>
<dbReference type="Proteomes" id="UP000185434">
    <property type="component" value="Chromosome"/>
</dbReference>
<proteinExistence type="predicted"/>
<dbReference type="EMBL" id="CP009247">
    <property type="protein sequence ID" value="APT89058.1"/>
    <property type="molecule type" value="Genomic_DNA"/>
</dbReference>
<dbReference type="STRING" id="1437875.CFRA_07105"/>
<accession>A0A1L7CTF7</accession>
<feature type="transmembrane region" description="Helical" evidence="2">
    <location>
        <begin position="62"/>
        <end position="82"/>
    </location>
</feature>
<keyword evidence="2" id="KW-0472">Membrane</keyword>
<sequence length="207" mass="22782">MAQREKVSARHVELGGAYFVLLGATVVYFVTLLLPQVTGVQGWQVVTFSGTAADAGVKLTEYVFAVLCLLGIGVFTTATLITRRTALALIAWMITTVAVAYSLLAVWLRLQRPGSEADVTLGVGTYLMIAVVIVAFVAYAMTVLRRSPEQRELARARAETDDVDEVARAQREASRNPGDNPLLVDDRRDRSRRRAQRRAQNTENKTD</sequence>
<dbReference type="AlphaFoldDB" id="A0A1L7CTF7"/>
<keyword evidence="2" id="KW-1133">Transmembrane helix</keyword>
<evidence type="ECO:0000313" key="4">
    <source>
        <dbReference type="Proteomes" id="UP000185434"/>
    </source>
</evidence>
<feature type="transmembrane region" description="Helical" evidence="2">
    <location>
        <begin position="89"/>
        <end position="108"/>
    </location>
</feature>
<gene>
    <name evidence="3" type="ORF">CFRA_07105</name>
</gene>
<evidence type="ECO:0000256" key="1">
    <source>
        <dbReference type="SAM" id="MobiDB-lite"/>
    </source>
</evidence>
<reference evidence="3 4" key="1">
    <citation type="submission" date="2014-08" db="EMBL/GenBank/DDBJ databases">
        <title>Complete genome sequence of Corynebacterium frankenforstense ST18(T) (=DSM 45800(T)), isolated from raw cow milk.</title>
        <authorList>
            <person name="Ruckert C."/>
            <person name="Albersmeier A."/>
            <person name="Winkler A."/>
            <person name="Lipski A."/>
            <person name="Kalinowski J."/>
        </authorList>
    </citation>
    <scope>NUCLEOTIDE SEQUENCE [LARGE SCALE GENOMIC DNA]</scope>
    <source>
        <strain evidence="3 4">ST18</strain>
    </source>
</reference>
<feature type="transmembrane region" description="Helical" evidence="2">
    <location>
        <begin position="120"/>
        <end position="141"/>
    </location>
</feature>
<protein>
    <submittedName>
        <fullName evidence="3">Uncharacterized protein</fullName>
    </submittedName>
</protein>
<keyword evidence="4" id="KW-1185">Reference proteome</keyword>
<evidence type="ECO:0000256" key="2">
    <source>
        <dbReference type="SAM" id="Phobius"/>
    </source>
</evidence>
<feature type="region of interest" description="Disordered" evidence="1">
    <location>
        <begin position="164"/>
        <end position="207"/>
    </location>
</feature>
<keyword evidence="2" id="KW-0812">Transmembrane</keyword>
<feature type="transmembrane region" description="Helical" evidence="2">
    <location>
        <begin position="12"/>
        <end position="34"/>
    </location>
</feature>
<feature type="compositionally biased region" description="Basic and acidic residues" evidence="1">
    <location>
        <begin position="164"/>
        <end position="174"/>
    </location>
</feature>
<dbReference type="KEGG" id="cfk:CFRA_07105"/>
<name>A0A1L7CTF7_9CORY</name>
<evidence type="ECO:0000313" key="3">
    <source>
        <dbReference type="EMBL" id="APT89058.1"/>
    </source>
</evidence>